<accession>A0A0C2MF17</accession>
<gene>
    <name evidence="1" type="ORF">RF11_12181</name>
</gene>
<name>A0A0C2MF17_THEKT</name>
<dbReference type="OrthoDB" id="1101576at2759"/>
<protein>
    <submittedName>
        <fullName evidence="1">Zinc finger BED domain-containing protein 5</fullName>
    </submittedName>
</protein>
<keyword evidence="2" id="KW-1185">Reference proteome</keyword>
<proteinExistence type="predicted"/>
<organism evidence="1 2">
    <name type="scientific">Thelohanellus kitauei</name>
    <name type="common">Myxosporean</name>
    <dbReference type="NCBI Taxonomy" id="669202"/>
    <lineage>
        <taxon>Eukaryota</taxon>
        <taxon>Metazoa</taxon>
        <taxon>Cnidaria</taxon>
        <taxon>Myxozoa</taxon>
        <taxon>Myxosporea</taxon>
        <taxon>Bivalvulida</taxon>
        <taxon>Platysporina</taxon>
        <taxon>Myxobolidae</taxon>
        <taxon>Thelohanellus</taxon>
    </lineage>
</organism>
<dbReference type="Proteomes" id="UP000031668">
    <property type="component" value="Unassembled WGS sequence"/>
</dbReference>
<evidence type="ECO:0000313" key="1">
    <source>
        <dbReference type="EMBL" id="KII62974.1"/>
    </source>
</evidence>
<dbReference type="AlphaFoldDB" id="A0A0C2MF17"/>
<evidence type="ECO:0000313" key="2">
    <source>
        <dbReference type="Proteomes" id="UP000031668"/>
    </source>
</evidence>
<sequence length="111" mass="12731">MKNDMKLTIVKKRNYNEEYLRLGFTSLGTSGIKIIQCVICGEALSVEPLKPIKLQRHIGMLPNFLKNDTNYFRLKADGVKKTRLDVLALTIIKALLRLRHLFGGAQNRQIY</sequence>
<reference evidence="1 2" key="1">
    <citation type="journal article" date="2014" name="Genome Biol. Evol.">
        <title>The genome of the myxosporean Thelohanellus kitauei shows adaptations to nutrient acquisition within its fish host.</title>
        <authorList>
            <person name="Yang Y."/>
            <person name="Xiong J."/>
            <person name="Zhou Z."/>
            <person name="Huo F."/>
            <person name="Miao W."/>
            <person name="Ran C."/>
            <person name="Liu Y."/>
            <person name="Zhang J."/>
            <person name="Feng J."/>
            <person name="Wang M."/>
            <person name="Wang M."/>
            <person name="Wang L."/>
            <person name="Yao B."/>
        </authorList>
    </citation>
    <scope>NUCLEOTIDE SEQUENCE [LARGE SCALE GENOMIC DNA]</scope>
    <source>
        <strain evidence="1">Wuqing</strain>
    </source>
</reference>
<comment type="caution">
    <text evidence="1">The sequence shown here is derived from an EMBL/GenBank/DDBJ whole genome shotgun (WGS) entry which is preliminary data.</text>
</comment>
<dbReference type="EMBL" id="JWZT01004836">
    <property type="protein sequence ID" value="KII62974.1"/>
    <property type="molecule type" value="Genomic_DNA"/>
</dbReference>